<dbReference type="InterPro" id="IPR058780">
    <property type="entry name" value="YhfM-like_dom"/>
</dbReference>
<feature type="domain" description="YhfM-like" evidence="1">
    <location>
        <begin position="52"/>
        <end position="137"/>
    </location>
</feature>
<reference evidence="2 3" key="1">
    <citation type="submission" date="2017-12" db="EMBL/GenBank/DDBJ databases">
        <title>Taxonomic description and draft genome of Pradoshia cofamensis Gen. nov., sp. nov., a thermotolerant bacillale isolated from anterior gut of earthworm Eisenia fetida.</title>
        <authorList>
            <person name="Saha T."/>
            <person name="Chakraborty R."/>
        </authorList>
    </citation>
    <scope>NUCLEOTIDE SEQUENCE [LARGE SCALE GENOMIC DNA]</scope>
    <source>
        <strain evidence="2 3">EAG3</strain>
    </source>
</reference>
<evidence type="ECO:0000259" key="1">
    <source>
        <dbReference type="Pfam" id="PF26353"/>
    </source>
</evidence>
<protein>
    <recommendedName>
        <fullName evidence="1">YhfM-like domain-containing protein</fullName>
    </recommendedName>
</protein>
<evidence type="ECO:0000313" key="2">
    <source>
        <dbReference type="EMBL" id="PQD94242.1"/>
    </source>
</evidence>
<accession>A0A2S7MWP5</accession>
<dbReference type="AlphaFoldDB" id="A0A2S7MWP5"/>
<comment type="caution">
    <text evidence="2">The sequence shown here is derived from an EMBL/GenBank/DDBJ whole genome shotgun (WGS) entry which is preliminary data.</text>
</comment>
<dbReference type="Proteomes" id="UP000239663">
    <property type="component" value="Unassembled WGS sequence"/>
</dbReference>
<organism evidence="2 3">
    <name type="scientific">Pradoshia eiseniae</name>
    <dbReference type="NCBI Taxonomy" id="2064768"/>
    <lineage>
        <taxon>Bacteria</taxon>
        <taxon>Bacillati</taxon>
        <taxon>Bacillota</taxon>
        <taxon>Bacilli</taxon>
        <taxon>Bacillales</taxon>
        <taxon>Bacillaceae</taxon>
        <taxon>Pradoshia</taxon>
    </lineage>
</organism>
<name>A0A2S7MWP5_9BACI</name>
<dbReference type="Pfam" id="PF26353">
    <property type="entry name" value="YhfM"/>
    <property type="match status" value="1"/>
</dbReference>
<sequence>MKSGVLAIILGSLFSMGLEGCLAQKDLMKERTLEGIIVSQPGNYEEYSGRLEEWEPNDLSTLEAFQGVIDRAEKMEGTVELGDPDYEVKIEDNRGRNQTIVLWVGEKGEKSALAVKGNSSVVYTVSEEDTLILHELFVSLFYPTYETSLQRLIFPQEGSHQGGLPFYMHQL</sequence>
<gene>
    <name evidence="2" type="ORF">CYL18_15345</name>
</gene>
<dbReference type="OrthoDB" id="2738838at2"/>
<keyword evidence="3" id="KW-1185">Reference proteome</keyword>
<dbReference type="EMBL" id="PKOZ01000012">
    <property type="protein sequence ID" value="PQD94242.1"/>
    <property type="molecule type" value="Genomic_DNA"/>
</dbReference>
<proteinExistence type="predicted"/>
<evidence type="ECO:0000313" key="3">
    <source>
        <dbReference type="Proteomes" id="UP000239663"/>
    </source>
</evidence>
<dbReference type="RefSeq" id="WP_104850409.1">
    <property type="nucleotide sequence ID" value="NZ_PKOZ01000012.1"/>
</dbReference>